<sequence>MRCLLDTHIIVSMLQHELALRFPGPARVVQAANFFGYVSVASAWEIALKSRLGKLFPLTDLDTIPQTLQAIGLSILPVTLPHVLHTLDPEPPTRDPFDRLLLAQCHVEGLKLITVDRALVTIPWPSAPDLATRGG</sequence>
<dbReference type="InterPro" id="IPR002716">
    <property type="entry name" value="PIN_dom"/>
</dbReference>
<dbReference type="EMBL" id="QJRY01000002">
    <property type="protein sequence ID" value="PYB75498.1"/>
    <property type="molecule type" value="Genomic_DNA"/>
</dbReference>
<reference evidence="2 3" key="1">
    <citation type="submission" date="2018-06" db="EMBL/GenBank/DDBJ databases">
        <title>Rhizobium wuzhouense sp. nov., isolated from roots of Oryza officinalis.</title>
        <authorList>
            <person name="Yuan T."/>
        </authorList>
    </citation>
    <scope>NUCLEOTIDE SEQUENCE [LARGE SCALE GENOMIC DNA]</scope>
    <source>
        <strain evidence="2 3">W44</strain>
    </source>
</reference>
<dbReference type="Proteomes" id="UP000247536">
    <property type="component" value="Unassembled WGS sequence"/>
</dbReference>
<protein>
    <submittedName>
        <fullName evidence="2">PIN domain nuclease</fullName>
    </submittedName>
</protein>
<accession>A0ABX5NWC3</accession>
<evidence type="ECO:0000313" key="2">
    <source>
        <dbReference type="EMBL" id="PYB75498.1"/>
    </source>
</evidence>
<dbReference type="RefSeq" id="WP_110790882.1">
    <property type="nucleotide sequence ID" value="NZ_QJRY01000002.1"/>
</dbReference>
<proteinExistence type="predicted"/>
<name>A0ABX5NWC3_9HYPH</name>
<keyword evidence="3" id="KW-1185">Reference proteome</keyword>
<dbReference type="InterPro" id="IPR029060">
    <property type="entry name" value="PIN-like_dom_sf"/>
</dbReference>
<evidence type="ECO:0000259" key="1">
    <source>
        <dbReference type="Pfam" id="PF01850"/>
    </source>
</evidence>
<dbReference type="InterPro" id="IPR052919">
    <property type="entry name" value="TA_system_RNase"/>
</dbReference>
<dbReference type="SUPFAM" id="SSF88723">
    <property type="entry name" value="PIN domain-like"/>
    <property type="match status" value="1"/>
</dbReference>
<dbReference type="Pfam" id="PF01850">
    <property type="entry name" value="PIN"/>
    <property type="match status" value="1"/>
</dbReference>
<feature type="domain" description="PIN" evidence="1">
    <location>
        <begin position="4"/>
        <end position="120"/>
    </location>
</feature>
<dbReference type="PANTHER" id="PTHR36173:SF2">
    <property type="entry name" value="RIBONUCLEASE VAPC16"/>
    <property type="match status" value="1"/>
</dbReference>
<dbReference type="PANTHER" id="PTHR36173">
    <property type="entry name" value="RIBONUCLEASE VAPC16-RELATED"/>
    <property type="match status" value="1"/>
</dbReference>
<evidence type="ECO:0000313" key="3">
    <source>
        <dbReference type="Proteomes" id="UP000247536"/>
    </source>
</evidence>
<organism evidence="2 3">
    <name type="scientific">Rhizobium wuzhouense</name>
    <dbReference type="NCBI Taxonomy" id="1986026"/>
    <lineage>
        <taxon>Bacteria</taxon>
        <taxon>Pseudomonadati</taxon>
        <taxon>Pseudomonadota</taxon>
        <taxon>Alphaproteobacteria</taxon>
        <taxon>Hyphomicrobiales</taxon>
        <taxon>Rhizobiaceae</taxon>
        <taxon>Rhizobium/Agrobacterium group</taxon>
        <taxon>Rhizobium</taxon>
    </lineage>
</organism>
<dbReference type="CDD" id="cd09872">
    <property type="entry name" value="PIN_Sll0205-like"/>
    <property type="match status" value="1"/>
</dbReference>
<comment type="caution">
    <text evidence="2">The sequence shown here is derived from an EMBL/GenBank/DDBJ whole genome shotgun (WGS) entry which is preliminary data.</text>
</comment>
<dbReference type="InterPro" id="IPR041705">
    <property type="entry name" value="PIN_Sll0205"/>
</dbReference>
<gene>
    <name evidence="2" type="ORF">DMY87_08695</name>
</gene>